<protein>
    <submittedName>
        <fullName evidence="2">Uncharacterized protein</fullName>
    </submittedName>
</protein>
<name>A0A1Y2F7J0_PROLT</name>
<evidence type="ECO:0000313" key="2">
    <source>
        <dbReference type="EMBL" id="ORY79841.1"/>
    </source>
</evidence>
<comment type="caution">
    <text evidence="2">The sequence shown here is derived from an EMBL/GenBank/DDBJ whole genome shotgun (WGS) entry which is preliminary data.</text>
</comment>
<evidence type="ECO:0000256" key="1">
    <source>
        <dbReference type="SAM" id="MobiDB-lite"/>
    </source>
</evidence>
<dbReference type="AlphaFoldDB" id="A0A1Y2F7J0"/>
<reference evidence="2 3" key="1">
    <citation type="submission" date="2016-07" db="EMBL/GenBank/DDBJ databases">
        <title>Pervasive Adenine N6-methylation of Active Genes in Fungi.</title>
        <authorList>
            <consortium name="DOE Joint Genome Institute"/>
            <person name="Mondo S.J."/>
            <person name="Dannebaum R.O."/>
            <person name="Kuo R.C."/>
            <person name="Labutti K."/>
            <person name="Haridas S."/>
            <person name="Kuo A."/>
            <person name="Salamov A."/>
            <person name="Ahrendt S.R."/>
            <person name="Lipzen A."/>
            <person name="Sullivan W."/>
            <person name="Andreopoulos W.B."/>
            <person name="Clum A."/>
            <person name="Lindquist E."/>
            <person name="Daum C."/>
            <person name="Ramamoorthy G.K."/>
            <person name="Gryganskyi A."/>
            <person name="Culley D."/>
            <person name="Magnuson J.K."/>
            <person name="James T.Y."/>
            <person name="O'Malley M.A."/>
            <person name="Stajich J.E."/>
            <person name="Spatafora J.W."/>
            <person name="Visel A."/>
            <person name="Grigoriev I.V."/>
        </authorList>
    </citation>
    <scope>NUCLEOTIDE SEQUENCE [LARGE SCALE GENOMIC DNA]</scope>
    <source>
        <strain evidence="2 3">12-1054</strain>
    </source>
</reference>
<keyword evidence="3" id="KW-1185">Reference proteome</keyword>
<evidence type="ECO:0000313" key="3">
    <source>
        <dbReference type="Proteomes" id="UP000193685"/>
    </source>
</evidence>
<feature type="region of interest" description="Disordered" evidence="1">
    <location>
        <begin position="364"/>
        <end position="384"/>
    </location>
</feature>
<feature type="compositionally biased region" description="Polar residues" evidence="1">
    <location>
        <begin position="368"/>
        <end position="381"/>
    </location>
</feature>
<proteinExistence type="predicted"/>
<organism evidence="2 3">
    <name type="scientific">Protomyces lactucae-debilis</name>
    <dbReference type="NCBI Taxonomy" id="2754530"/>
    <lineage>
        <taxon>Eukaryota</taxon>
        <taxon>Fungi</taxon>
        <taxon>Dikarya</taxon>
        <taxon>Ascomycota</taxon>
        <taxon>Taphrinomycotina</taxon>
        <taxon>Taphrinomycetes</taxon>
        <taxon>Taphrinales</taxon>
        <taxon>Protomycetaceae</taxon>
        <taxon>Protomyces</taxon>
    </lineage>
</organism>
<feature type="region of interest" description="Disordered" evidence="1">
    <location>
        <begin position="448"/>
        <end position="473"/>
    </location>
</feature>
<dbReference type="EMBL" id="MCFI01000014">
    <property type="protein sequence ID" value="ORY79841.1"/>
    <property type="molecule type" value="Genomic_DNA"/>
</dbReference>
<sequence length="557" mass="61263">MVNASSDSAHMLELRRLAQAQHLIASGLLDGRTRSARDSFAGPERHGQTRLLRPVQASSFAPSLDGSADAQLRALVSPPPSHGGYSRASGDVAEHRRLEFHQLNSQSFMRLLLERLDNLSLRIEEMRSRSFRLSLAEPGDTIDESLDHLTTSITGLRRSIEAIMAENTRENLVPPASLALASAEIQRQAELRHELSRQQERAAVAASYVSELLAEQEVSQQQQETTEESETVLAETLQNALDAPATPSAEALLSAHRQMTASQDSLIPISAVRVDELRRQTSDPFWLAWSAEGQTPTDPVVEHPRSALRLQLDRDDANTGNMSNYSFETISRRLDHFNNSISELHTRLDRFAENIFQMQEDASPILSPPSSHNQITSQGSPRRTVGIHTARPTLLSLNAAGTANVMDSLSPPTRQLHTGSTNTEPILPPLVRTDTLLRVELESAVSATRQREQQEAARLARARSRQRRPETHGSPIAVQVPAATNHSRLVSPAAVQNHEEASVVHAGDSCLSDNQILSSHAPLAAKQERKVCKGVEYRLCYGLWLAEDGSEIPKDSP</sequence>
<dbReference type="Proteomes" id="UP000193685">
    <property type="component" value="Unassembled WGS sequence"/>
</dbReference>
<dbReference type="RefSeq" id="XP_040723975.1">
    <property type="nucleotide sequence ID" value="XM_040872465.1"/>
</dbReference>
<dbReference type="GeneID" id="63789064"/>
<gene>
    <name evidence="2" type="ORF">BCR37DRAFT_75773</name>
</gene>
<accession>A0A1Y2F7J0</accession>